<dbReference type="OrthoDB" id="9801810at2"/>
<dbReference type="SUPFAM" id="SSF51161">
    <property type="entry name" value="Trimeric LpxA-like enzymes"/>
    <property type="match status" value="1"/>
</dbReference>
<dbReference type="GO" id="GO:0008878">
    <property type="term" value="F:glucose-1-phosphate adenylyltransferase activity"/>
    <property type="evidence" value="ECO:0007669"/>
    <property type="project" value="InterPro"/>
</dbReference>
<dbReference type="InterPro" id="IPR056818">
    <property type="entry name" value="GlmU/GlgC-like_hexapep"/>
</dbReference>
<dbReference type="SUPFAM" id="SSF53448">
    <property type="entry name" value="Nucleotide-diphospho-sugar transferases"/>
    <property type="match status" value="1"/>
</dbReference>
<evidence type="ECO:0000256" key="1">
    <source>
        <dbReference type="ARBA" id="ARBA00010443"/>
    </source>
</evidence>
<keyword evidence="5" id="KW-0548">Nucleotidyltransferase</keyword>
<dbReference type="Gene3D" id="2.160.10.10">
    <property type="entry name" value="Hexapeptide repeat proteins"/>
    <property type="match status" value="1"/>
</dbReference>
<dbReference type="NCBIfam" id="TIGR02092">
    <property type="entry name" value="glgD"/>
    <property type="match status" value="1"/>
</dbReference>
<dbReference type="InterPro" id="IPR011004">
    <property type="entry name" value="Trimer_LpxA-like_sf"/>
</dbReference>
<dbReference type="InterPro" id="IPR029044">
    <property type="entry name" value="Nucleotide-diphossugar_trans"/>
</dbReference>
<dbReference type="RefSeq" id="WP_132250994.1">
    <property type="nucleotide sequence ID" value="NZ_SMAL01000003.1"/>
</dbReference>
<evidence type="ECO:0000259" key="4">
    <source>
        <dbReference type="Pfam" id="PF24894"/>
    </source>
</evidence>
<dbReference type="PANTHER" id="PTHR43523:SF6">
    <property type="entry name" value="GLYCOGEN BIOSYNTHESIS PROTEIN GLGD"/>
    <property type="match status" value="1"/>
</dbReference>
<keyword evidence="6" id="KW-1185">Reference proteome</keyword>
<dbReference type="EMBL" id="SMAL01000003">
    <property type="protein sequence ID" value="TCT15364.1"/>
    <property type="molecule type" value="Genomic_DNA"/>
</dbReference>
<dbReference type="Pfam" id="PF00483">
    <property type="entry name" value="NTP_transferase"/>
    <property type="match status" value="1"/>
</dbReference>
<accession>A0A4R3MMV9</accession>
<gene>
    <name evidence="5" type="ORF">EDC18_10369</name>
</gene>
<organism evidence="5 6">
    <name type="scientific">Natranaerovirga pectinivora</name>
    <dbReference type="NCBI Taxonomy" id="682400"/>
    <lineage>
        <taxon>Bacteria</taxon>
        <taxon>Bacillati</taxon>
        <taxon>Bacillota</taxon>
        <taxon>Clostridia</taxon>
        <taxon>Lachnospirales</taxon>
        <taxon>Natranaerovirgaceae</taxon>
        <taxon>Natranaerovirga</taxon>
    </lineage>
</organism>
<keyword evidence="2" id="KW-0320">Glycogen biosynthesis</keyword>
<evidence type="ECO:0000256" key="2">
    <source>
        <dbReference type="ARBA" id="ARBA00023056"/>
    </source>
</evidence>
<dbReference type="InterPro" id="IPR011832">
    <property type="entry name" value="GlgDAde_trans"/>
</dbReference>
<dbReference type="CDD" id="cd02508">
    <property type="entry name" value="ADP_Glucose_PP"/>
    <property type="match status" value="1"/>
</dbReference>
<dbReference type="InterPro" id="IPR005835">
    <property type="entry name" value="NTP_transferase_dom"/>
</dbReference>
<comment type="similarity">
    <text evidence="1">Belongs to the bacterial/plant glucose-1-phosphate adenylyltransferase family.</text>
</comment>
<dbReference type="Proteomes" id="UP000294902">
    <property type="component" value="Unassembled WGS sequence"/>
</dbReference>
<evidence type="ECO:0000313" key="5">
    <source>
        <dbReference type="EMBL" id="TCT15364.1"/>
    </source>
</evidence>
<comment type="caution">
    <text evidence="5">The sequence shown here is derived from an EMBL/GenBank/DDBJ whole genome shotgun (WGS) entry which is preliminary data.</text>
</comment>
<dbReference type="PANTHER" id="PTHR43523">
    <property type="entry name" value="GLUCOSE-1-PHOSPHATE ADENYLYLTRANSFERASE-RELATED"/>
    <property type="match status" value="1"/>
</dbReference>
<sequence>MDVMGIIDLNEEIGDLKELSEGRAMAAIPVGSKYRVIDFVLSNMVNSGIKNIGLLKNTLCRSLMDHIYSKKEWGLDKKDERLHFLNGIYEGNSRKKDKGVLEALQINLDYLIKSKEKYVVISGSKVICNINYSELKDFHIKNNADITVVYKEMGNEDCKLNKFNVLILDEGKNINKVQIKSKHNQSNKVLMGMYFLEKTLLIDIINKCNSKHKDFLVNGVINNIGKLKVLGFEFNGYMKKISCIDSYYNFNFDLLKEDTIKELLYDNGSIITKSKSDAPTKYKEGAEVSNSLIANGCIIEGKVENCIIFRGVNVKKGAYIKNSIIMQNTIINEEAVVENIILDKEVKIQKGTTLIGNLEAKSIVPKKTVV</sequence>
<evidence type="ECO:0000259" key="3">
    <source>
        <dbReference type="Pfam" id="PF00483"/>
    </source>
</evidence>
<feature type="domain" description="Nucleotidyl transferase" evidence="3">
    <location>
        <begin position="16"/>
        <end position="214"/>
    </location>
</feature>
<keyword evidence="5" id="KW-0808">Transferase</keyword>
<evidence type="ECO:0000313" key="6">
    <source>
        <dbReference type="Proteomes" id="UP000294902"/>
    </source>
</evidence>
<dbReference type="Gene3D" id="3.90.550.10">
    <property type="entry name" value="Spore Coat Polysaccharide Biosynthesis Protein SpsA, Chain A"/>
    <property type="match status" value="1"/>
</dbReference>
<reference evidence="5 6" key="1">
    <citation type="submission" date="2019-03" db="EMBL/GenBank/DDBJ databases">
        <title>Genomic Encyclopedia of Type Strains, Phase IV (KMG-IV): sequencing the most valuable type-strain genomes for metagenomic binning, comparative biology and taxonomic classification.</title>
        <authorList>
            <person name="Goeker M."/>
        </authorList>
    </citation>
    <scope>NUCLEOTIDE SEQUENCE [LARGE SCALE GENOMIC DNA]</scope>
    <source>
        <strain evidence="5 6">DSM 24629</strain>
    </source>
</reference>
<dbReference type="Pfam" id="PF24894">
    <property type="entry name" value="Hexapep_GlmU"/>
    <property type="match status" value="1"/>
</dbReference>
<dbReference type="InterPro" id="IPR011831">
    <property type="entry name" value="ADP-Glc_PPase"/>
</dbReference>
<dbReference type="CDD" id="cd04651">
    <property type="entry name" value="LbH_G1P_AT_C"/>
    <property type="match status" value="1"/>
</dbReference>
<proteinExistence type="inferred from homology"/>
<name>A0A4R3MMV9_9FIRM</name>
<protein>
    <submittedName>
        <fullName evidence="5">Glucose-1-phosphate adenylyltransferase</fullName>
    </submittedName>
</protein>
<feature type="domain" description="Glucose-1-phosphate adenylyltransferase/Bifunctional protein GlmU-like C-terminal hexapeptide" evidence="4">
    <location>
        <begin position="284"/>
        <end position="354"/>
    </location>
</feature>
<dbReference type="AlphaFoldDB" id="A0A4R3MMV9"/>
<dbReference type="GO" id="GO:0005978">
    <property type="term" value="P:glycogen biosynthetic process"/>
    <property type="evidence" value="ECO:0007669"/>
    <property type="project" value="UniProtKB-KW"/>
</dbReference>